<dbReference type="AlphaFoldDB" id="A0A0F9XEE7"/>
<sequence>MRRILIATDAWHPQVNGVVRTLANLVDQLRERRIEVRVVTPLDFRTVACPTYPEIRLAVASADRLAGTIREFDPTAIHIATEGPIGLATRRAALRLGRSFTTSFHTRFPEYLRQRAPVPEALTYAWLRRFHAPAAACLVPTQSMRRNLAEFGFSNLVTWTRGVDRRLFRPVQPVELNLPKPIFLTVSRVAPEKNLTAFLDIDLPGSKLMVGDGPMLSELMRRYPDVHFAGTQTGETLARYYAAADVFVFPSMTDTFGIVLIEALACGVPLAAFPEPGPLDVIGSSKAGHMSDDLREACLAALSLDPRDALDRSRAYSWEGCADIFLKAAAGASEPTVEQTFRLAV</sequence>
<protein>
    <recommendedName>
        <fullName evidence="1">Glycosyltransferase subfamily 4-like N-terminal domain-containing protein</fullName>
    </recommendedName>
</protein>
<name>A0A0F9XEE7_9ZZZZ</name>
<dbReference type="Gene3D" id="3.40.50.2000">
    <property type="entry name" value="Glycogen Phosphorylase B"/>
    <property type="match status" value="2"/>
</dbReference>
<dbReference type="SUPFAM" id="SSF53756">
    <property type="entry name" value="UDP-Glycosyltransferase/glycogen phosphorylase"/>
    <property type="match status" value="1"/>
</dbReference>
<accession>A0A0F9XEE7</accession>
<dbReference type="GO" id="GO:0016757">
    <property type="term" value="F:glycosyltransferase activity"/>
    <property type="evidence" value="ECO:0007669"/>
    <property type="project" value="TreeGrafter"/>
</dbReference>
<dbReference type="Pfam" id="PF13439">
    <property type="entry name" value="Glyco_transf_4"/>
    <property type="match status" value="1"/>
</dbReference>
<dbReference type="CDD" id="cd03814">
    <property type="entry name" value="GT4-like"/>
    <property type="match status" value="1"/>
</dbReference>
<dbReference type="PANTHER" id="PTHR45947">
    <property type="entry name" value="SULFOQUINOVOSYL TRANSFERASE SQD2"/>
    <property type="match status" value="1"/>
</dbReference>
<dbReference type="EMBL" id="LAZR01000058">
    <property type="protein sequence ID" value="KKN97371.1"/>
    <property type="molecule type" value="Genomic_DNA"/>
</dbReference>
<dbReference type="Pfam" id="PF13692">
    <property type="entry name" value="Glyco_trans_1_4"/>
    <property type="match status" value="1"/>
</dbReference>
<organism evidence="2">
    <name type="scientific">marine sediment metagenome</name>
    <dbReference type="NCBI Taxonomy" id="412755"/>
    <lineage>
        <taxon>unclassified sequences</taxon>
        <taxon>metagenomes</taxon>
        <taxon>ecological metagenomes</taxon>
    </lineage>
</organism>
<dbReference type="InterPro" id="IPR028098">
    <property type="entry name" value="Glyco_trans_4-like_N"/>
</dbReference>
<dbReference type="InterPro" id="IPR050194">
    <property type="entry name" value="Glycosyltransferase_grp1"/>
</dbReference>
<evidence type="ECO:0000313" key="2">
    <source>
        <dbReference type="EMBL" id="KKN97371.1"/>
    </source>
</evidence>
<proteinExistence type="predicted"/>
<feature type="domain" description="Glycosyltransferase subfamily 4-like N-terminal" evidence="1">
    <location>
        <begin position="15"/>
        <end position="165"/>
    </location>
</feature>
<comment type="caution">
    <text evidence="2">The sequence shown here is derived from an EMBL/GenBank/DDBJ whole genome shotgun (WGS) entry which is preliminary data.</text>
</comment>
<dbReference type="PANTHER" id="PTHR45947:SF3">
    <property type="entry name" value="SULFOQUINOVOSYL TRANSFERASE SQD2"/>
    <property type="match status" value="1"/>
</dbReference>
<evidence type="ECO:0000259" key="1">
    <source>
        <dbReference type="Pfam" id="PF13439"/>
    </source>
</evidence>
<gene>
    <name evidence="2" type="ORF">LCGC14_0157900</name>
</gene>
<reference evidence="2" key="1">
    <citation type="journal article" date="2015" name="Nature">
        <title>Complex archaea that bridge the gap between prokaryotes and eukaryotes.</title>
        <authorList>
            <person name="Spang A."/>
            <person name="Saw J.H."/>
            <person name="Jorgensen S.L."/>
            <person name="Zaremba-Niedzwiedzka K."/>
            <person name="Martijn J."/>
            <person name="Lind A.E."/>
            <person name="van Eijk R."/>
            <person name="Schleper C."/>
            <person name="Guy L."/>
            <person name="Ettema T.J."/>
        </authorList>
    </citation>
    <scope>NUCLEOTIDE SEQUENCE</scope>
</reference>